<sequence>MISTEDQLRQLVTRGFRFVHPTDDDGEIAAVVGVRVHNGVIDVVTLHDENDVHAMRMPRNETDVLAPRKVLWQTSGYVSTVLGAMLALPDDHAVPSREAESSGCWVPVRPGAAKWLTAVG</sequence>
<organism evidence="1 2">
    <name type="scientific">Haloechinothrix salitolerans</name>
    <dbReference type="NCBI Taxonomy" id="926830"/>
    <lineage>
        <taxon>Bacteria</taxon>
        <taxon>Bacillati</taxon>
        <taxon>Actinomycetota</taxon>
        <taxon>Actinomycetes</taxon>
        <taxon>Pseudonocardiales</taxon>
        <taxon>Pseudonocardiaceae</taxon>
        <taxon>Haloechinothrix</taxon>
    </lineage>
</organism>
<accession>A0ABW2BSN9</accession>
<comment type="caution">
    <text evidence="1">The sequence shown here is derived from an EMBL/GenBank/DDBJ whole genome shotgun (WGS) entry which is preliminary data.</text>
</comment>
<gene>
    <name evidence="1" type="ORF">ACFQGD_01570</name>
</gene>
<dbReference type="RefSeq" id="WP_345403676.1">
    <property type="nucleotide sequence ID" value="NZ_BAABLA010000115.1"/>
</dbReference>
<name>A0ABW2BSN9_9PSEU</name>
<evidence type="ECO:0000313" key="2">
    <source>
        <dbReference type="Proteomes" id="UP001596337"/>
    </source>
</evidence>
<protein>
    <submittedName>
        <fullName evidence="1">Uncharacterized protein</fullName>
    </submittedName>
</protein>
<keyword evidence="2" id="KW-1185">Reference proteome</keyword>
<dbReference type="EMBL" id="JBHSXX010000001">
    <property type="protein sequence ID" value="MFC6865828.1"/>
    <property type="molecule type" value="Genomic_DNA"/>
</dbReference>
<dbReference type="Proteomes" id="UP001596337">
    <property type="component" value="Unassembled WGS sequence"/>
</dbReference>
<proteinExistence type="predicted"/>
<reference evidence="2" key="1">
    <citation type="journal article" date="2019" name="Int. J. Syst. Evol. Microbiol.">
        <title>The Global Catalogue of Microorganisms (GCM) 10K type strain sequencing project: providing services to taxonomists for standard genome sequencing and annotation.</title>
        <authorList>
            <consortium name="The Broad Institute Genomics Platform"/>
            <consortium name="The Broad Institute Genome Sequencing Center for Infectious Disease"/>
            <person name="Wu L."/>
            <person name="Ma J."/>
        </authorList>
    </citation>
    <scope>NUCLEOTIDE SEQUENCE [LARGE SCALE GENOMIC DNA]</scope>
    <source>
        <strain evidence="2">KCTC 32255</strain>
    </source>
</reference>
<evidence type="ECO:0000313" key="1">
    <source>
        <dbReference type="EMBL" id="MFC6865828.1"/>
    </source>
</evidence>